<dbReference type="CDD" id="cd05387">
    <property type="entry name" value="BY-kinase"/>
    <property type="match status" value="1"/>
</dbReference>
<proteinExistence type="predicted"/>
<keyword evidence="6" id="KW-0175">Coiled coil</keyword>
<keyword evidence="4" id="KW-0067">ATP-binding</keyword>
<evidence type="ECO:0000313" key="11">
    <source>
        <dbReference type="Proteomes" id="UP000603141"/>
    </source>
</evidence>
<feature type="coiled-coil region" evidence="6">
    <location>
        <begin position="197"/>
        <end position="224"/>
    </location>
</feature>
<feature type="transmembrane region" description="Helical" evidence="8">
    <location>
        <begin position="431"/>
        <end position="452"/>
    </location>
</feature>
<comment type="caution">
    <text evidence="10">The sequence shown here is derived from an EMBL/GenBank/DDBJ whole genome shotgun (WGS) entry which is preliminary data.</text>
</comment>
<organism evidence="10 11">
    <name type="scientific">Luteolibacter pohnpeiensis</name>
    <dbReference type="NCBI Taxonomy" id="454153"/>
    <lineage>
        <taxon>Bacteria</taxon>
        <taxon>Pseudomonadati</taxon>
        <taxon>Verrucomicrobiota</taxon>
        <taxon>Verrucomicrobiia</taxon>
        <taxon>Verrucomicrobiales</taxon>
        <taxon>Verrucomicrobiaceae</taxon>
        <taxon>Luteolibacter</taxon>
    </lineage>
</organism>
<feature type="transmembrane region" description="Helical" evidence="8">
    <location>
        <begin position="44"/>
        <end position="62"/>
    </location>
</feature>
<dbReference type="GO" id="GO:0004715">
    <property type="term" value="F:non-membrane spanning protein tyrosine kinase activity"/>
    <property type="evidence" value="ECO:0007669"/>
    <property type="project" value="UniProtKB-EC"/>
</dbReference>
<sequence length="726" mass="78195">MSFLTSKDQSSPLAPSPVGQSADPTYFLPKVQGGQLVSLLLRRGWIVVLLVTLGAAGGWWFVKKVPKMYRSTGSVYVSTQAPQILDIRAVAPEESQDLEQMRSVEQGMTSSILLLSLVDEFHLANDPDFAPPGAGKETLAAALAKRVHVELNRGTRIIGISVDDTKPERAKELVGALVDEYERWTNERQLTITQQASEGLAREEARLRENMEAASQKMQDFRKANPVPGLEDSSGSNAARDELGALSSALTEAKADRLKIESELEAFRKFNPDDPDALAGIEQSERTSEVLSQVRAVQEKEAEFAAIKERYLELHPVYKSAATELAKLKQNLAETAASAGKALEQRYQVVLDHESKLEKEVAAARSSAVDVEGIREQFRVLSRNEEAVRALHDSVALRLRETTLAASVPSSVLRWQDTPMIPDFPHSPRKIVYLGCGAFFGGFLSLILVTGLELGDKKIRNSAAAARAVGAPLLATIPDVKNSGGPMLLISDPESPASEAFRLLSAALAPSAGGHTARTVLFASANSKEGRSYCALNYATALAMQGHRTLLLDADMRSAGLSADHLANDHESGLGKYLAGESDAASACFSTALPNLYLLSSGPMQSKAGELLAGTRFPALLEDAYKWFDRVVIDTPPALAVSDMLAISRYADRTCLLVGDRRSDRKGLRRAAELTRSAGGNLVGFIWNEVRASDHTAAAAPVIPVSRTTLPSADPPGSESIRSSDT</sequence>
<accession>A0A934VVN5</accession>
<evidence type="ECO:0000256" key="4">
    <source>
        <dbReference type="ARBA" id="ARBA00022840"/>
    </source>
</evidence>
<dbReference type="PANTHER" id="PTHR32309:SF31">
    <property type="entry name" value="CAPSULAR EXOPOLYSACCHARIDE FAMILY"/>
    <property type="match status" value="1"/>
</dbReference>
<gene>
    <name evidence="10" type="ORF">JIN85_08140</name>
</gene>
<dbReference type="PANTHER" id="PTHR32309">
    <property type="entry name" value="TYROSINE-PROTEIN KINASE"/>
    <property type="match status" value="1"/>
</dbReference>
<keyword evidence="2" id="KW-0547">Nucleotide-binding</keyword>
<keyword evidence="8" id="KW-1133">Transmembrane helix</keyword>
<dbReference type="GO" id="GO:0005524">
    <property type="term" value="F:ATP binding"/>
    <property type="evidence" value="ECO:0007669"/>
    <property type="project" value="UniProtKB-KW"/>
</dbReference>
<dbReference type="Proteomes" id="UP000603141">
    <property type="component" value="Unassembled WGS sequence"/>
</dbReference>
<evidence type="ECO:0000259" key="9">
    <source>
        <dbReference type="Pfam" id="PF13614"/>
    </source>
</evidence>
<name>A0A934VVN5_9BACT</name>
<feature type="region of interest" description="Disordered" evidence="7">
    <location>
        <begin position="707"/>
        <end position="726"/>
    </location>
</feature>
<evidence type="ECO:0000313" key="10">
    <source>
        <dbReference type="EMBL" id="MBK1882380.1"/>
    </source>
</evidence>
<dbReference type="SUPFAM" id="SSF52540">
    <property type="entry name" value="P-loop containing nucleoside triphosphate hydrolases"/>
    <property type="match status" value="1"/>
</dbReference>
<feature type="domain" description="AAA" evidence="9">
    <location>
        <begin position="530"/>
        <end position="647"/>
    </location>
</feature>
<dbReference type="NCBIfam" id="TIGR01007">
    <property type="entry name" value="eps_fam"/>
    <property type="match status" value="1"/>
</dbReference>
<dbReference type="InterPro" id="IPR025669">
    <property type="entry name" value="AAA_dom"/>
</dbReference>
<protein>
    <submittedName>
        <fullName evidence="10">Polysaccharide biosynthesis tyrosine autokinase</fullName>
        <ecNumber evidence="10">2.7.10.2</ecNumber>
    </submittedName>
</protein>
<dbReference type="Gene3D" id="3.40.50.300">
    <property type="entry name" value="P-loop containing nucleotide triphosphate hydrolases"/>
    <property type="match status" value="1"/>
</dbReference>
<dbReference type="InterPro" id="IPR027417">
    <property type="entry name" value="P-loop_NTPase"/>
</dbReference>
<dbReference type="InterPro" id="IPR050445">
    <property type="entry name" value="Bact_polysacc_biosynth/exp"/>
</dbReference>
<keyword evidence="11" id="KW-1185">Reference proteome</keyword>
<evidence type="ECO:0000256" key="2">
    <source>
        <dbReference type="ARBA" id="ARBA00022741"/>
    </source>
</evidence>
<evidence type="ECO:0000256" key="3">
    <source>
        <dbReference type="ARBA" id="ARBA00022777"/>
    </source>
</evidence>
<dbReference type="RefSeq" id="WP_200269461.1">
    <property type="nucleotide sequence ID" value="NZ_JAENIJ010000010.1"/>
</dbReference>
<evidence type="ECO:0000256" key="5">
    <source>
        <dbReference type="ARBA" id="ARBA00023137"/>
    </source>
</evidence>
<keyword evidence="5" id="KW-0829">Tyrosine-protein kinase</keyword>
<evidence type="ECO:0000256" key="8">
    <source>
        <dbReference type="SAM" id="Phobius"/>
    </source>
</evidence>
<evidence type="ECO:0000256" key="7">
    <source>
        <dbReference type="SAM" id="MobiDB-lite"/>
    </source>
</evidence>
<feature type="coiled-coil region" evidence="6">
    <location>
        <begin position="318"/>
        <end position="345"/>
    </location>
</feature>
<evidence type="ECO:0000256" key="6">
    <source>
        <dbReference type="SAM" id="Coils"/>
    </source>
</evidence>
<keyword evidence="1 10" id="KW-0808">Transferase</keyword>
<dbReference type="EC" id="2.7.10.2" evidence="10"/>
<dbReference type="Pfam" id="PF13614">
    <property type="entry name" value="AAA_31"/>
    <property type="match status" value="1"/>
</dbReference>
<reference evidence="10" key="1">
    <citation type="submission" date="2021-01" db="EMBL/GenBank/DDBJ databases">
        <title>Modified the classification status of verrucomicrobia.</title>
        <authorList>
            <person name="Feng X."/>
        </authorList>
    </citation>
    <scope>NUCLEOTIDE SEQUENCE</scope>
    <source>
        <strain evidence="10">KCTC 22041</strain>
    </source>
</reference>
<evidence type="ECO:0000256" key="1">
    <source>
        <dbReference type="ARBA" id="ARBA00022679"/>
    </source>
</evidence>
<keyword evidence="8" id="KW-0472">Membrane</keyword>
<keyword evidence="8" id="KW-0812">Transmembrane</keyword>
<dbReference type="AlphaFoldDB" id="A0A934VVN5"/>
<dbReference type="InterPro" id="IPR005702">
    <property type="entry name" value="Wzc-like_C"/>
</dbReference>
<dbReference type="EMBL" id="JAENIJ010000010">
    <property type="protein sequence ID" value="MBK1882380.1"/>
    <property type="molecule type" value="Genomic_DNA"/>
</dbReference>
<keyword evidence="3" id="KW-0418">Kinase</keyword>